<dbReference type="GO" id="GO:0005852">
    <property type="term" value="C:eukaryotic translation initiation factor 3 complex"/>
    <property type="evidence" value="ECO:0007669"/>
    <property type="project" value="InterPro"/>
</dbReference>
<dbReference type="InterPro" id="IPR027516">
    <property type="entry name" value="EIF3C"/>
</dbReference>
<sequence>MIINKELMVFLDQPMQTAVMHHIEPTTQQNLALQLAEKLVSLVENNEWCLTTSMVGTYGGYF</sequence>
<dbReference type="GO" id="GO:0031369">
    <property type="term" value="F:translation initiation factor binding"/>
    <property type="evidence" value="ECO:0007669"/>
    <property type="project" value="InterPro"/>
</dbReference>
<accession>A0A6B0SF57</accession>
<dbReference type="AlphaFoldDB" id="A0A6B0SF57"/>
<reference evidence="2" key="1">
    <citation type="submission" date="2019-10" db="EMBL/GenBank/DDBJ databases">
        <title>The sequence and de novo assembly of the wild yak genome.</title>
        <authorList>
            <person name="Liu Y."/>
        </authorList>
    </citation>
    <scope>NUCLEOTIDE SEQUENCE [LARGE SCALE GENOMIC DNA]</scope>
    <source>
        <strain evidence="2">WY2019</strain>
    </source>
</reference>
<comment type="caution">
    <text evidence="2">The sequence shown here is derived from an EMBL/GenBank/DDBJ whole genome shotgun (WGS) entry which is preliminary data.</text>
</comment>
<keyword evidence="3" id="KW-1185">Reference proteome</keyword>
<dbReference type="PANTHER" id="PTHR13937">
    <property type="entry name" value="EUKARYOTIC TRANSLATION INITATION FACTOR 3, SUBUNIT 8 EIF3S8 -RELATED"/>
    <property type="match status" value="1"/>
</dbReference>
<name>A0A6B0SF57_9CETA</name>
<gene>
    <name evidence="2" type="ORF">E5288_WYG017262</name>
</gene>
<dbReference type="EMBL" id="VBQZ03000193">
    <property type="protein sequence ID" value="MXQ97523.1"/>
    <property type="molecule type" value="Genomic_DNA"/>
</dbReference>
<evidence type="ECO:0000259" key="1">
    <source>
        <dbReference type="Pfam" id="PF26569"/>
    </source>
</evidence>
<dbReference type="PANTHER" id="PTHR13937:SF0">
    <property type="entry name" value="EUKARYOTIC TRANSLATION INITIATION FACTOR 3 SUBUNIT C-RELATED"/>
    <property type="match status" value="1"/>
</dbReference>
<dbReference type="GO" id="GO:0003743">
    <property type="term" value="F:translation initiation factor activity"/>
    <property type="evidence" value="ECO:0007669"/>
    <property type="project" value="InterPro"/>
</dbReference>
<proteinExistence type="predicted"/>
<feature type="domain" description="EIF3CL-like C-terminal" evidence="1">
    <location>
        <begin position="29"/>
        <end position="47"/>
    </location>
</feature>
<evidence type="ECO:0000313" key="3">
    <source>
        <dbReference type="Proteomes" id="UP000322234"/>
    </source>
</evidence>
<organism evidence="2 3">
    <name type="scientific">Bos mutus</name>
    <name type="common">wild yak</name>
    <dbReference type="NCBI Taxonomy" id="72004"/>
    <lineage>
        <taxon>Eukaryota</taxon>
        <taxon>Metazoa</taxon>
        <taxon>Chordata</taxon>
        <taxon>Craniata</taxon>
        <taxon>Vertebrata</taxon>
        <taxon>Euteleostomi</taxon>
        <taxon>Mammalia</taxon>
        <taxon>Eutheria</taxon>
        <taxon>Laurasiatheria</taxon>
        <taxon>Artiodactyla</taxon>
        <taxon>Ruminantia</taxon>
        <taxon>Pecora</taxon>
        <taxon>Bovidae</taxon>
        <taxon>Bovinae</taxon>
        <taxon>Bos</taxon>
    </lineage>
</organism>
<dbReference type="Proteomes" id="UP000322234">
    <property type="component" value="Unassembled WGS sequence"/>
</dbReference>
<dbReference type="Pfam" id="PF26569">
    <property type="entry name" value="EIF3CL_C"/>
    <property type="match status" value="1"/>
</dbReference>
<dbReference type="InterPro" id="IPR058999">
    <property type="entry name" value="EIF3CL_C"/>
</dbReference>
<protein>
    <recommendedName>
        <fullName evidence="1">EIF3CL-like C-terminal domain-containing protein</fullName>
    </recommendedName>
</protein>
<dbReference type="GO" id="GO:0003723">
    <property type="term" value="F:RNA binding"/>
    <property type="evidence" value="ECO:0007669"/>
    <property type="project" value="InterPro"/>
</dbReference>
<evidence type="ECO:0000313" key="2">
    <source>
        <dbReference type="EMBL" id="MXQ97523.1"/>
    </source>
</evidence>